<name>E0WCJ6_9BACT</name>
<reference evidence="4" key="1">
    <citation type="journal article" date="2010" name="Bioresour. Technol.">
        <title>Use of metagenomic approaches to isolate lipolytic genes from activated sludge.</title>
        <authorList>
            <person name="Liaw R.B."/>
            <person name="Cheng M.P."/>
            <person name="Wu M.C."/>
            <person name="Lee C.Y."/>
        </authorList>
    </citation>
    <scope>NUCLEOTIDE SEQUENCE</scope>
</reference>
<proteinExistence type="inferred from homology"/>
<dbReference type="InterPro" id="IPR003140">
    <property type="entry name" value="PLipase/COase/thioEstase"/>
</dbReference>
<organism evidence="4">
    <name type="scientific">uncultured sludge bacterium</name>
    <dbReference type="NCBI Taxonomy" id="641485"/>
    <lineage>
        <taxon>Bacteria</taxon>
        <taxon>environmental samples</taxon>
    </lineage>
</organism>
<comment type="similarity">
    <text evidence="1">Belongs to the AB hydrolase superfamily. AB hydrolase 2 family.</text>
</comment>
<dbReference type="PANTHER" id="PTHR10655">
    <property type="entry name" value="LYSOPHOSPHOLIPASE-RELATED"/>
    <property type="match status" value="1"/>
</dbReference>
<dbReference type="PANTHER" id="PTHR10655:SF17">
    <property type="entry name" value="LYSOPHOSPHOLIPASE-LIKE PROTEIN 1"/>
    <property type="match status" value="1"/>
</dbReference>
<evidence type="ECO:0000256" key="2">
    <source>
        <dbReference type="ARBA" id="ARBA00022801"/>
    </source>
</evidence>
<feature type="domain" description="Phospholipase/carboxylesterase/thioesterase" evidence="3">
    <location>
        <begin position="30"/>
        <end position="236"/>
    </location>
</feature>
<sequence>MTELRINDDLVRWTVDRRPATADEALRALETRPLVLLMHGFGSFEGDLISLAAELPDGIVCASPRAPLTLPPPTVNGYAWWEIVFRADGTVVRSDPPAFEDSDAHTATLAILAWLDALDARVAGGLRTVVPLGFSQGGCMVTSLLRMQPTRFPCGVNCSGFVAPGSYAGDPELAAIRPPLFWGRDPADPIIEAERIDATAVWSAAHTAIEAHIYHGIGHGIGREEIADISAFIERHLAEAEH</sequence>
<dbReference type="SUPFAM" id="SSF53474">
    <property type="entry name" value="alpha/beta-Hydrolases"/>
    <property type="match status" value="1"/>
</dbReference>
<dbReference type="ESTHER" id="9bact-e0wcj6">
    <property type="family name" value="LYsophospholipase_carboxylesterase"/>
</dbReference>
<dbReference type="GO" id="GO:0016787">
    <property type="term" value="F:hydrolase activity"/>
    <property type="evidence" value="ECO:0007669"/>
    <property type="project" value="UniProtKB-KW"/>
</dbReference>
<dbReference type="InterPro" id="IPR050565">
    <property type="entry name" value="LYPA1-2/EST-like"/>
</dbReference>
<dbReference type="AlphaFoldDB" id="E0WCJ6"/>
<accession>E0WCJ6</accession>
<dbReference type="Pfam" id="PF02230">
    <property type="entry name" value="Abhydrolase_2"/>
    <property type="match status" value="1"/>
</dbReference>
<keyword evidence="2" id="KW-0378">Hydrolase</keyword>
<evidence type="ECO:0000313" key="4">
    <source>
        <dbReference type="EMBL" id="ADC79140.1"/>
    </source>
</evidence>
<dbReference type="EMBL" id="FJ951170">
    <property type="protein sequence ID" value="ADC79140.1"/>
    <property type="molecule type" value="Genomic_DNA"/>
</dbReference>
<protein>
    <submittedName>
        <fullName evidence="4">Lipase/esterase</fullName>
    </submittedName>
</protein>
<evidence type="ECO:0000256" key="1">
    <source>
        <dbReference type="ARBA" id="ARBA00006499"/>
    </source>
</evidence>
<evidence type="ECO:0000259" key="3">
    <source>
        <dbReference type="Pfam" id="PF02230"/>
    </source>
</evidence>
<dbReference type="InterPro" id="IPR029058">
    <property type="entry name" value="AB_hydrolase_fold"/>
</dbReference>
<dbReference type="Gene3D" id="3.40.50.1820">
    <property type="entry name" value="alpha/beta hydrolase"/>
    <property type="match status" value="1"/>
</dbReference>